<dbReference type="InterPro" id="IPR013766">
    <property type="entry name" value="Thioredoxin_domain"/>
</dbReference>
<dbReference type="CDD" id="cd02966">
    <property type="entry name" value="TlpA_like_family"/>
    <property type="match status" value="1"/>
</dbReference>
<reference evidence="3 4" key="1">
    <citation type="submission" date="2010-12" db="EMBL/GenBank/DDBJ databases">
        <title>Complete sequence of Bacillus cellulosilyticus DSM 2522.</title>
        <authorList>
            <consortium name="US DOE Joint Genome Institute"/>
            <person name="Lucas S."/>
            <person name="Copeland A."/>
            <person name="Lapidus A."/>
            <person name="Cheng J.-F."/>
            <person name="Bruce D."/>
            <person name="Goodwin L."/>
            <person name="Pitluck S."/>
            <person name="Chertkov O."/>
            <person name="Detter J.C."/>
            <person name="Han C."/>
            <person name="Tapia R."/>
            <person name="Land M."/>
            <person name="Hauser L."/>
            <person name="Jeffries C."/>
            <person name="Kyrpides N."/>
            <person name="Ivanova N."/>
            <person name="Mikhailova N."/>
            <person name="Brumm P."/>
            <person name="Mead D."/>
            <person name="Woyke T."/>
        </authorList>
    </citation>
    <scope>NUCLEOTIDE SEQUENCE [LARGE SCALE GENOMIC DNA]</scope>
    <source>
        <strain evidence="4">ATCC 21833 / DSM 2522 / FERM P-1141 / JCM 9156 / N-4</strain>
    </source>
</reference>
<keyword evidence="1" id="KW-1015">Disulfide bond</keyword>
<protein>
    <submittedName>
        <fullName evidence="3">Alkyl hydroperoxide reductase/ Thiol specific antioxidant/ Mal allergen</fullName>
    </submittedName>
</protein>
<dbReference type="HOGENOM" id="CLU_042529_11_4_9"/>
<dbReference type="Pfam" id="PF00578">
    <property type="entry name" value="AhpC-TSA"/>
    <property type="match status" value="1"/>
</dbReference>
<dbReference type="Proteomes" id="UP000001401">
    <property type="component" value="Chromosome"/>
</dbReference>
<dbReference type="InterPro" id="IPR050553">
    <property type="entry name" value="Thioredoxin_ResA/DsbE_sf"/>
</dbReference>
<dbReference type="InterPro" id="IPR000866">
    <property type="entry name" value="AhpC/TSA"/>
</dbReference>
<gene>
    <name evidence="3" type="ordered locus">Bcell_1926</name>
</gene>
<dbReference type="OrthoDB" id="25753at2"/>
<keyword evidence="4" id="KW-1185">Reference proteome</keyword>
<dbReference type="GO" id="GO:0016491">
    <property type="term" value="F:oxidoreductase activity"/>
    <property type="evidence" value="ECO:0007669"/>
    <property type="project" value="InterPro"/>
</dbReference>
<sequence length="137" mass="16010">MKAPNFSLKSLTSNESISLLDFENKPVLLTFWVSWCPDSQRDLQLKENLYRSMNKIELQMLLIHVNGREQSDLGLNYYNKNRFTIPCIKDEGTVIYDQYQCMSVPTTFLLDSEHQIVSRFNDKAHFQDIVKSLSKVL</sequence>
<dbReference type="AlphaFoldDB" id="E6U072"/>
<evidence type="ECO:0000256" key="1">
    <source>
        <dbReference type="ARBA" id="ARBA00023157"/>
    </source>
</evidence>
<name>E6U072_EVAC2</name>
<dbReference type="SUPFAM" id="SSF52833">
    <property type="entry name" value="Thioredoxin-like"/>
    <property type="match status" value="1"/>
</dbReference>
<accession>E6U072</accession>
<dbReference type="eggNOG" id="COG0526">
    <property type="taxonomic scope" value="Bacteria"/>
</dbReference>
<proteinExistence type="predicted"/>
<evidence type="ECO:0000313" key="3">
    <source>
        <dbReference type="EMBL" id="ADU30188.1"/>
    </source>
</evidence>
<feature type="domain" description="Thioredoxin" evidence="2">
    <location>
        <begin position="1"/>
        <end position="137"/>
    </location>
</feature>
<dbReference type="KEGG" id="bco:Bcell_1926"/>
<dbReference type="PANTHER" id="PTHR42852">
    <property type="entry name" value="THIOL:DISULFIDE INTERCHANGE PROTEIN DSBE"/>
    <property type="match status" value="1"/>
</dbReference>
<evidence type="ECO:0000259" key="2">
    <source>
        <dbReference type="PROSITE" id="PS51352"/>
    </source>
</evidence>
<dbReference type="InterPro" id="IPR036249">
    <property type="entry name" value="Thioredoxin-like_sf"/>
</dbReference>
<dbReference type="Gene3D" id="3.40.30.10">
    <property type="entry name" value="Glutaredoxin"/>
    <property type="match status" value="1"/>
</dbReference>
<dbReference type="STRING" id="649639.Bcell_1926"/>
<evidence type="ECO:0000313" key="4">
    <source>
        <dbReference type="Proteomes" id="UP000001401"/>
    </source>
</evidence>
<organism evidence="3 4">
    <name type="scientific">Evansella cellulosilytica (strain ATCC 21833 / DSM 2522 / FERM P-1141 / JCM 9156 / N-4)</name>
    <name type="common">Bacillus cellulosilyticus</name>
    <dbReference type="NCBI Taxonomy" id="649639"/>
    <lineage>
        <taxon>Bacteria</taxon>
        <taxon>Bacillati</taxon>
        <taxon>Bacillota</taxon>
        <taxon>Bacilli</taxon>
        <taxon>Bacillales</taxon>
        <taxon>Bacillaceae</taxon>
        <taxon>Evansella</taxon>
    </lineage>
</organism>
<dbReference type="EMBL" id="CP002394">
    <property type="protein sequence ID" value="ADU30188.1"/>
    <property type="molecule type" value="Genomic_DNA"/>
</dbReference>
<dbReference type="RefSeq" id="WP_013488524.1">
    <property type="nucleotide sequence ID" value="NC_014829.1"/>
</dbReference>
<dbReference type="PROSITE" id="PS51352">
    <property type="entry name" value="THIOREDOXIN_2"/>
    <property type="match status" value="1"/>
</dbReference>
<dbReference type="GO" id="GO:0016209">
    <property type="term" value="F:antioxidant activity"/>
    <property type="evidence" value="ECO:0007669"/>
    <property type="project" value="InterPro"/>
</dbReference>
<dbReference type="PANTHER" id="PTHR42852:SF17">
    <property type="entry name" value="THIOREDOXIN-LIKE PROTEIN HI_1115"/>
    <property type="match status" value="1"/>
</dbReference>